<dbReference type="Proteomes" id="UP001321760">
    <property type="component" value="Unassembled WGS sequence"/>
</dbReference>
<feature type="region of interest" description="Disordered" evidence="2">
    <location>
        <begin position="138"/>
        <end position="168"/>
    </location>
</feature>
<name>A0AAV9GZG5_9PEZI</name>
<dbReference type="EMBL" id="MU865919">
    <property type="protein sequence ID" value="KAK4453723.1"/>
    <property type="molecule type" value="Genomic_DNA"/>
</dbReference>
<feature type="compositionally biased region" description="Basic and acidic residues" evidence="2">
    <location>
        <begin position="956"/>
        <end position="969"/>
    </location>
</feature>
<gene>
    <name evidence="5" type="ORF">QBC34DRAFT_291204</name>
</gene>
<keyword evidence="6" id="KW-1185">Reference proteome</keyword>
<feature type="compositionally biased region" description="Acidic residues" evidence="2">
    <location>
        <begin position="570"/>
        <end position="582"/>
    </location>
</feature>
<feature type="compositionally biased region" description="Low complexity" evidence="2">
    <location>
        <begin position="15"/>
        <end position="25"/>
    </location>
</feature>
<feature type="compositionally biased region" description="Low complexity" evidence="2">
    <location>
        <begin position="977"/>
        <end position="987"/>
    </location>
</feature>
<evidence type="ECO:0000259" key="4">
    <source>
        <dbReference type="Pfam" id="PF25078"/>
    </source>
</evidence>
<organism evidence="5 6">
    <name type="scientific">Podospora aff. communis PSN243</name>
    <dbReference type="NCBI Taxonomy" id="3040156"/>
    <lineage>
        <taxon>Eukaryota</taxon>
        <taxon>Fungi</taxon>
        <taxon>Dikarya</taxon>
        <taxon>Ascomycota</taxon>
        <taxon>Pezizomycotina</taxon>
        <taxon>Sordariomycetes</taxon>
        <taxon>Sordariomycetidae</taxon>
        <taxon>Sordariales</taxon>
        <taxon>Podosporaceae</taxon>
        <taxon>Podospora</taxon>
    </lineage>
</organism>
<feature type="region of interest" description="Disordered" evidence="2">
    <location>
        <begin position="1"/>
        <end position="34"/>
    </location>
</feature>
<feature type="region of interest" description="Disordered" evidence="2">
    <location>
        <begin position="955"/>
        <end position="987"/>
    </location>
</feature>
<dbReference type="InterPro" id="IPR029191">
    <property type="entry name" value="Uds1"/>
</dbReference>
<dbReference type="InterPro" id="IPR056703">
    <property type="entry name" value="DUF7801"/>
</dbReference>
<dbReference type="Gene3D" id="1.10.287.1490">
    <property type="match status" value="2"/>
</dbReference>
<dbReference type="GO" id="GO:0000793">
    <property type="term" value="C:condensed chromosome"/>
    <property type="evidence" value="ECO:0007669"/>
    <property type="project" value="TreeGrafter"/>
</dbReference>
<comment type="caution">
    <text evidence="5">The sequence shown here is derived from an EMBL/GenBank/DDBJ whole genome shotgun (WGS) entry which is preliminary data.</text>
</comment>
<dbReference type="Pfam" id="PF15456">
    <property type="entry name" value="Uds1"/>
    <property type="match status" value="1"/>
</dbReference>
<feature type="region of interest" description="Disordered" evidence="2">
    <location>
        <begin position="556"/>
        <end position="585"/>
    </location>
</feature>
<dbReference type="GO" id="GO:0000785">
    <property type="term" value="C:chromatin"/>
    <property type="evidence" value="ECO:0007669"/>
    <property type="project" value="TreeGrafter"/>
</dbReference>
<reference evidence="5" key="2">
    <citation type="submission" date="2023-05" db="EMBL/GenBank/DDBJ databases">
        <authorList>
            <consortium name="Lawrence Berkeley National Laboratory"/>
            <person name="Steindorff A."/>
            <person name="Hensen N."/>
            <person name="Bonometti L."/>
            <person name="Westerberg I."/>
            <person name="Brannstrom I.O."/>
            <person name="Guillou S."/>
            <person name="Cros-Aarteil S."/>
            <person name="Calhoun S."/>
            <person name="Haridas S."/>
            <person name="Kuo A."/>
            <person name="Mondo S."/>
            <person name="Pangilinan J."/>
            <person name="Riley R."/>
            <person name="Labutti K."/>
            <person name="Andreopoulos B."/>
            <person name="Lipzen A."/>
            <person name="Chen C."/>
            <person name="Yanf M."/>
            <person name="Daum C."/>
            <person name="Ng V."/>
            <person name="Clum A."/>
            <person name="Ohm R."/>
            <person name="Martin F."/>
            <person name="Silar P."/>
            <person name="Natvig D."/>
            <person name="Lalanne C."/>
            <person name="Gautier V."/>
            <person name="Ament-Velasquez S.L."/>
            <person name="Kruys A."/>
            <person name="Hutchinson M.I."/>
            <person name="Powell A.J."/>
            <person name="Barry K."/>
            <person name="Miller A.N."/>
            <person name="Grigoriev I.V."/>
            <person name="Debuchy R."/>
            <person name="Gladieux P."/>
            <person name="Thoren M.H."/>
            <person name="Johannesson H."/>
        </authorList>
    </citation>
    <scope>NUCLEOTIDE SEQUENCE</scope>
    <source>
        <strain evidence="5">PSN243</strain>
    </source>
</reference>
<protein>
    <submittedName>
        <fullName evidence="5">Up-regulated during septation-domain-containing protein</fullName>
    </submittedName>
</protein>
<evidence type="ECO:0000256" key="2">
    <source>
        <dbReference type="SAM" id="MobiDB-lite"/>
    </source>
</evidence>
<dbReference type="GO" id="GO:0000796">
    <property type="term" value="C:condensin complex"/>
    <property type="evidence" value="ECO:0007669"/>
    <property type="project" value="TreeGrafter"/>
</dbReference>
<evidence type="ECO:0000256" key="1">
    <source>
        <dbReference type="SAM" id="Coils"/>
    </source>
</evidence>
<keyword evidence="1" id="KW-0175">Coiled coil</keyword>
<reference evidence="5" key="1">
    <citation type="journal article" date="2023" name="Mol. Phylogenet. Evol.">
        <title>Genome-scale phylogeny and comparative genomics of the fungal order Sordariales.</title>
        <authorList>
            <person name="Hensen N."/>
            <person name="Bonometti L."/>
            <person name="Westerberg I."/>
            <person name="Brannstrom I.O."/>
            <person name="Guillou S."/>
            <person name="Cros-Aarteil S."/>
            <person name="Calhoun S."/>
            <person name="Haridas S."/>
            <person name="Kuo A."/>
            <person name="Mondo S."/>
            <person name="Pangilinan J."/>
            <person name="Riley R."/>
            <person name="LaButti K."/>
            <person name="Andreopoulos B."/>
            <person name="Lipzen A."/>
            <person name="Chen C."/>
            <person name="Yan M."/>
            <person name="Daum C."/>
            <person name="Ng V."/>
            <person name="Clum A."/>
            <person name="Steindorff A."/>
            <person name="Ohm R.A."/>
            <person name="Martin F."/>
            <person name="Silar P."/>
            <person name="Natvig D.O."/>
            <person name="Lalanne C."/>
            <person name="Gautier V."/>
            <person name="Ament-Velasquez S.L."/>
            <person name="Kruys A."/>
            <person name="Hutchinson M.I."/>
            <person name="Powell A.J."/>
            <person name="Barry K."/>
            <person name="Miller A.N."/>
            <person name="Grigoriev I.V."/>
            <person name="Debuchy R."/>
            <person name="Gladieux P."/>
            <person name="Hiltunen Thoren M."/>
            <person name="Johannesson H."/>
        </authorList>
    </citation>
    <scope>NUCLEOTIDE SEQUENCE</scope>
    <source>
        <strain evidence="5">PSN243</strain>
    </source>
</reference>
<feature type="compositionally biased region" description="Basic and acidic residues" evidence="2">
    <location>
        <begin position="156"/>
        <end position="168"/>
    </location>
</feature>
<dbReference type="PANTHER" id="PTHR43941:SF1">
    <property type="entry name" value="STRUCTURAL MAINTENANCE OF CHROMOSOMES PROTEIN 2"/>
    <property type="match status" value="1"/>
</dbReference>
<dbReference type="AlphaFoldDB" id="A0AAV9GZG5"/>
<dbReference type="PANTHER" id="PTHR43941">
    <property type="entry name" value="STRUCTURAL MAINTENANCE OF CHROMOSOMES PROTEIN 2"/>
    <property type="match status" value="1"/>
</dbReference>
<dbReference type="GO" id="GO:0007076">
    <property type="term" value="P:mitotic chromosome condensation"/>
    <property type="evidence" value="ECO:0007669"/>
    <property type="project" value="TreeGrafter"/>
</dbReference>
<feature type="coiled-coil region" evidence="1">
    <location>
        <begin position="282"/>
        <end position="397"/>
    </location>
</feature>
<evidence type="ECO:0000313" key="6">
    <source>
        <dbReference type="Proteomes" id="UP001321760"/>
    </source>
</evidence>
<proteinExistence type="predicted"/>
<feature type="region of interest" description="Disordered" evidence="2">
    <location>
        <begin position="206"/>
        <end position="226"/>
    </location>
</feature>
<feature type="coiled-coil region" evidence="1">
    <location>
        <begin position="603"/>
        <end position="890"/>
    </location>
</feature>
<accession>A0AAV9GZG5</accession>
<sequence length="987" mass="109618">MNGATTRRGVGFGSAGKPAPSAAPIGPGPNGKAVVDGYRKDIMVGFEKEKPRYNPMNPDHPQSSPLVDLKDPVQVHLLTETALSDSKGYEILSQEEVDDLKKQIQSLTMRVEQARTNLAIQSKYRDAAISMTKLYSPAKPEGSKRLSLRGNPMSDSAKEAEMEKQASERRCEELATELFNLEKRLMEPQRRLLQHTAGILQMTHRASSKKSGQPLGPPMPNGIPGSPESLYTYTNPRNSLEAANAEADFGDRSLYLPLDQMEGQPTARQRKNAIEIPMKSPIREQNNQLRGEMDRIKEENAQLKAAQQRLNDEVETLRQKTEALQAQNESSRTENDALKAQNELFRAQNETLRAQNETFESQSGAVQSQSAGQARMIADIEAKLESLNSKLRDLIVSLGPARSIDFDQPERATGSGGSLMGQLQYLERGLDAAAEERESLVAGMAKGSEMAAAAAAKSEVALAQTEGRIDGFIDHLQDVAQQANVSLPLRPASASLNDQLDYVEKSIRVIGDEMMRALDTAANGASNRQGNDQVNAVLSGLWDIIQNGLFDAQQQKATRRKARAEKGLEPDEDDMSDSEPVDPNEPYSLSAFSTKVQWLFAQATSLKEQKAVLKRQIKQQRDLNNKSGSEKDEVIRAKEKELEAKEDELDRLQELLDNTEREAVEKQEQLAKAIGDMERMQKSNAANDSRALKEQLDQRSAALAALEASYEEVESNYREVQTQLSEAEKTTNALKQELTEKEKIVADKEKEVAGKEKEVKDKDEELERMNVMVIELKTELTFAKAELDGAYGSRRERAAEAAALTQTTELENLNKQVANLKAELASTLRDFEDITRESIAAEKEKIELEAKLDDAMAAKESLEADASAARRRLETEVARLQEQLDAERLKVPPSPLPGGMGAGPRAGATMLSEQFRATMKEERKKFQEELRVSFASWVALRMAEKTQRLTVWEQEEQAKRRKLEEEMRALRRGVGPGRSPLGPLSPR</sequence>
<feature type="domain" description="Up-regulated during septation protein 1" evidence="3">
    <location>
        <begin position="75"/>
        <end position="203"/>
    </location>
</feature>
<evidence type="ECO:0000259" key="3">
    <source>
        <dbReference type="Pfam" id="PF15456"/>
    </source>
</evidence>
<feature type="domain" description="DUF7801" evidence="4">
    <location>
        <begin position="753"/>
        <end position="818"/>
    </location>
</feature>
<dbReference type="Pfam" id="PF25078">
    <property type="entry name" value="DUF7801"/>
    <property type="match status" value="1"/>
</dbReference>
<evidence type="ECO:0000313" key="5">
    <source>
        <dbReference type="EMBL" id="KAK4453723.1"/>
    </source>
</evidence>
<dbReference type="GO" id="GO:0003682">
    <property type="term" value="F:chromatin binding"/>
    <property type="evidence" value="ECO:0007669"/>
    <property type="project" value="TreeGrafter"/>
</dbReference>